<dbReference type="Proteomes" id="UP000199152">
    <property type="component" value="Unassembled WGS sequence"/>
</dbReference>
<dbReference type="InParanoid" id="A0A1I4HQP4"/>
<reference evidence="3 4" key="1">
    <citation type="submission" date="2016-10" db="EMBL/GenBank/DDBJ databases">
        <authorList>
            <person name="de Groot N.N."/>
        </authorList>
    </citation>
    <scope>NUCLEOTIDE SEQUENCE [LARGE SCALE GENOMIC DNA]</scope>
    <source>
        <strain evidence="3 4">DSM 45317</strain>
    </source>
</reference>
<feature type="domain" description="Periplasmic binding protein" evidence="2">
    <location>
        <begin position="101"/>
        <end position="352"/>
    </location>
</feature>
<dbReference type="RefSeq" id="WP_091326942.1">
    <property type="nucleotide sequence ID" value="NZ_FOSW01000011.1"/>
</dbReference>
<organism evidence="3 4">
    <name type="scientific">Geodermatophilus ruber</name>
    <dbReference type="NCBI Taxonomy" id="504800"/>
    <lineage>
        <taxon>Bacteria</taxon>
        <taxon>Bacillati</taxon>
        <taxon>Actinomycetota</taxon>
        <taxon>Actinomycetes</taxon>
        <taxon>Geodermatophilales</taxon>
        <taxon>Geodermatophilaceae</taxon>
        <taxon>Geodermatophilus</taxon>
    </lineage>
</organism>
<dbReference type="EMBL" id="FOSW01000011">
    <property type="protein sequence ID" value="SFL44070.1"/>
    <property type="molecule type" value="Genomic_DNA"/>
</dbReference>
<dbReference type="OrthoDB" id="3614783at2"/>
<evidence type="ECO:0000313" key="3">
    <source>
        <dbReference type="EMBL" id="SFL44070.1"/>
    </source>
</evidence>
<dbReference type="PROSITE" id="PS51318">
    <property type="entry name" value="TAT"/>
    <property type="match status" value="1"/>
</dbReference>
<evidence type="ECO:0000259" key="2">
    <source>
        <dbReference type="Pfam" id="PF13407"/>
    </source>
</evidence>
<feature type="signal peptide" evidence="1">
    <location>
        <begin position="1"/>
        <end position="34"/>
    </location>
</feature>
<evidence type="ECO:0000313" key="4">
    <source>
        <dbReference type="Proteomes" id="UP000199152"/>
    </source>
</evidence>
<dbReference type="PROSITE" id="PS51257">
    <property type="entry name" value="PROKAR_LIPOPROTEIN"/>
    <property type="match status" value="1"/>
</dbReference>
<keyword evidence="4" id="KW-1185">Reference proteome</keyword>
<dbReference type="SUPFAM" id="SSF53822">
    <property type="entry name" value="Periplasmic binding protein-like I"/>
    <property type="match status" value="1"/>
</dbReference>
<dbReference type="InterPro" id="IPR025997">
    <property type="entry name" value="SBP_2_dom"/>
</dbReference>
<accession>A0A1I4HQP4</accession>
<dbReference type="InterPro" id="IPR006311">
    <property type="entry name" value="TAT_signal"/>
</dbReference>
<dbReference type="AlphaFoldDB" id="A0A1I4HQP4"/>
<dbReference type="Gene3D" id="3.40.50.2300">
    <property type="match status" value="2"/>
</dbReference>
<protein>
    <submittedName>
        <fullName evidence="3">Substrate-binding protein domain-containing protein</fullName>
    </submittedName>
</protein>
<name>A0A1I4HQP4_9ACTN</name>
<sequence>MAHRVIRSPRTRRRFALPAAAAALALVTVGCAPAADDGSASASGNGGGEAVVSEEKLAELRAEIEEAMAQPQFEPQGEAFSVAGLAGKKILSMPVTSQLEGCDRMARTVVDLAKSVGMTESTYFQNDGGPDAWVQGMNLAINQGYDGVALVCGIDPAALAPQMEAAREAGIAVVDMHLADVSEEPSDLIAAQTNGQFNRAMELGVAQALIESEGRPIDALIITSNENPPSIGMEQTVKDTFAELCGDACNVESINIPIPGYATELTSALSSALVANPDIRAVFPVFDGQTPFVLPALKASNVDAKTYAFGADRTFVALMSDPENPMGTDMGPNFDWMSYTGADQLFRVLAGQDPIPSDQAFSPYRLWTPDNADEVKGPNDGFGDSYIEGYRSLWLDAPAS</sequence>
<feature type="chain" id="PRO_5011447537" evidence="1">
    <location>
        <begin position="35"/>
        <end position="400"/>
    </location>
</feature>
<evidence type="ECO:0000256" key="1">
    <source>
        <dbReference type="SAM" id="SignalP"/>
    </source>
</evidence>
<dbReference type="Pfam" id="PF13407">
    <property type="entry name" value="Peripla_BP_4"/>
    <property type="match status" value="1"/>
</dbReference>
<keyword evidence="1" id="KW-0732">Signal</keyword>
<gene>
    <name evidence="3" type="ORF">SAMN04488085_11164</name>
</gene>
<proteinExistence type="predicted"/>
<dbReference type="InterPro" id="IPR028082">
    <property type="entry name" value="Peripla_BP_I"/>
</dbReference>
<dbReference type="STRING" id="504800.SAMN04488085_11164"/>